<evidence type="ECO:0000313" key="6">
    <source>
        <dbReference type="EMBL" id="KAL0070293.1"/>
    </source>
</evidence>
<dbReference type="EMBL" id="JBBXMP010000008">
    <property type="protein sequence ID" value="KAL0070293.1"/>
    <property type="molecule type" value="Genomic_DNA"/>
</dbReference>
<gene>
    <name evidence="6" type="ORF">AAF712_002785</name>
</gene>
<keyword evidence="7" id="KW-1185">Reference proteome</keyword>
<dbReference type="SUPFAM" id="SSF144232">
    <property type="entry name" value="HIT/MYND zinc finger-like"/>
    <property type="match status" value="1"/>
</dbReference>
<evidence type="ECO:0000256" key="1">
    <source>
        <dbReference type="ARBA" id="ARBA00022723"/>
    </source>
</evidence>
<dbReference type="PROSITE" id="PS50865">
    <property type="entry name" value="ZF_MYND_2"/>
    <property type="match status" value="1"/>
</dbReference>
<evidence type="ECO:0000313" key="7">
    <source>
        <dbReference type="Proteomes" id="UP001437256"/>
    </source>
</evidence>
<dbReference type="InterPro" id="IPR002893">
    <property type="entry name" value="Znf_MYND"/>
</dbReference>
<name>A0ABR3ABA6_9AGAR</name>
<keyword evidence="2 4" id="KW-0863">Zinc-finger</keyword>
<keyword evidence="1" id="KW-0479">Metal-binding</keyword>
<evidence type="ECO:0000256" key="2">
    <source>
        <dbReference type="ARBA" id="ARBA00022771"/>
    </source>
</evidence>
<proteinExistence type="predicted"/>
<dbReference type="Gene3D" id="6.10.140.2220">
    <property type="match status" value="1"/>
</dbReference>
<comment type="caution">
    <text evidence="6">The sequence shown here is derived from an EMBL/GenBank/DDBJ whole genome shotgun (WGS) entry which is preliminary data.</text>
</comment>
<protein>
    <recommendedName>
        <fullName evidence="5">MYND-type domain-containing protein</fullName>
    </recommendedName>
</protein>
<reference evidence="6 7" key="1">
    <citation type="submission" date="2024-05" db="EMBL/GenBank/DDBJ databases">
        <title>A draft genome resource for the thread blight pathogen Marasmius tenuissimus strain MS-2.</title>
        <authorList>
            <person name="Yulfo-Soto G.E."/>
            <person name="Baruah I.K."/>
            <person name="Amoako-Attah I."/>
            <person name="Bukari Y."/>
            <person name="Meinhardt L.W."/>
            <person name="Bailey B.A."/>
            <person name="Cohen S.P."/>
        </authorList>
    </citation>
    <scope>NUCLEOTIDE SEQUENCE [LARGE SCALE GENOMIC DNA]</scope>
    <source>
        <strain evidence="6 7">MS-2</strain>
    </source>
</reference>
<dbReference type="Pfam" id="PF01753">
    <property type="entry name" value="zf-MYND"/>
    <property type="match status" value="1"/>
</dbReference>
<evidence type="ECO:0000259" key="5">
    <source>
        <dbReference type="PROSITE" id="PS50865"/>
    </source>
</evidence>
<evidence type="ECO:0000256" key="3">
    <source>
        <dbReference type="ARBA" id="ARBA00022833"/>
    </source>
</evidence>
<accession>A0ABR3ABA6</accession>
<sequence>MPGDTVAKSFTVDPSKLNAGSVVVLNNATNEPTVTTIDEIKKGIQENKQLARPCGSCKKTPEKGQAFAHCSKCRETHYCSRKSQTAHWPEHKAICKHRVKVLGTREKAKVAALAEGKTFYDLLTLQAWYRLNNIIEHAIRPWAFHVLELWKGRSSSIQATRFVLSAVEVSELNPEDVELVRFKDAIAVPMDKLQSIGSPPPQTIKESVERGFMVLVFVDVKHNLRVLELHESPSSEPYLEGEKQPDEMWQVHTAFKLNSHLSSMD</sequence>
<keyword evidence="3" id="KW-0862">Zinc</keyword>
<feature type="domain" description="MYND-type" evidence="5">
    <location>
        <begin position="54"/>
        <end position="95"/>
    </location>
</feature>
<organism evidence="6 7">
    <name type="scientific">Marasmius tenuissimus</name>
    <dbReference type="NCBI Taxonomy" id="585030"/>
    <lineage>
        <taxon>Eukaryota</taxon>
        <taxon>Fungi</taxon>
        <taxon>Dikarya</taxon>
        <taxon>Basidiomycota</taxon>
        <taxon>Agaricomycotina</taxon>
        <taxon>Agaricomycetes</taxon>
        <taxon>Agaricomycetidae</taxon>
        <taxon>Agaricales</taxon>
        <taxon>Marasmiineae</taxon>
        <taxon>Marasmiaceae</taxon>
        <taxon>Marasmius</taxon>
    </lineage>
</organism>
<evidence type="ECO:0000256" key="4">
    <source>
        <dbReference type="PROSITE-ProRule" id="PRU00134"/>
    </source>
</evidence>
<dbReference type="Proteomes" id="UP001437256">
    <property type="component" value="Unassembled WGS sequence"/>
</dbReference>